<accession>B3S7Q4</accession>
<dbReference type="AlphaFoldDB" id="B3S7Q4"/>
<dbReference type="InterPro" id="IPR000192">
    <property type="entry name" value="Aminotrans_V_dom"/>
</dbReference>
<dbReference type="InterPro" id="IPR020578">
    <property type="entry name" value="Aminotrans_V_PyrdxlP_BS"/>
</dbReference>
<dbReference type="OMA" id="AFVYFCD"/>
<dbReference type="PhylomeDB" id="B3S7Q4"/>
<dbReference type="GO" id="GO:0004648">
    <property type="term" value="F:O-phospho-L-serine:2-oxoglutarate aminotransferase activity"/>
    <property type="evidence" value="ECO:0000318"/>
    <property type="project" value="GO_Central"/>
</dbReference>
<dbReference type="CTD" id="6757514"/>
<dbReference type="GO" id="GO:0006564">
    <property type="term" value="P:L-serine biosynthetic process"/>
    <property type="evidence" value="ECO:0000318"/>
    <property type="project" value="GO_Central"/>
</dbReference>
<dbReference type="EMBL" id="DS985254">
    <property type="protein sequence ID" value="EDV21334.1"/>
    <property type="molecule type" value="Genomic_DNA"/>
</dbReference>
<evidence type="ECO:0000256" key="6">
    <source>
        <dbReference type="ARBA" id="ARBA00022679"/>
    </source>
</evidence>
<dbReference type="FunFam" id="3.40.640.10:FF:000010">
    <property type="entry name" value="Phosphoserine aminotransferase"/>
    <property type="match status" value="1"/>
</dbReference>
<dbReference type="UniPathway" id="UPA00135">
    <property type="reaction ID" value="UER00197"/>
</dbReference>
<evidence type="ECO:0000256" key="12">
    <source>
        <dbReference type="RuleBase" id="RU004505"/>
    </source>
</evidence>
<protein>
    <recommendedName>
        <fullName evidence="12">Phosphoserine aminotransferase</fullName>
        <ecNumber evidence="12">2.6.1.52</ecNumber>
    </recommendedName>
</protein>
<evidence type="ECO:0000259" key="13">
    <source>
        <dbReference type="Pfam" id="PF00266"/>
    </source>
</evidence>
<evidence type="ECO:0000256" key="4">
    <source>
        <dbReference type="ARBA" id="ARBA00022576"/>
    </source>
</evidence>
<name>B3S7Q4_TRIAD</name>
<dbReference type="OrthoDB" id="1703350at2759"/>
<keyword evidence="8 12" id="KW-0718">Serine biosynthesis</keyword>
<dbReference type="EC" id="2.6.1.52" evidence="12"/>
<comment type="pathway">
    <text evidence="2 12">Amino-acid biosynthesis; L-serine biosynthesis; L-serine from 3-phospho-D-glycerate: step 2/3.</text>
</comment>
<dbReference type="FunCoup" id="B3S7Q4">
    <property type="interactions" value="792"/>
</dbReference>
<feature type="domain" description="Aminotransferase class V" evidence="13">
    <location>
        <begin position="7"/>
        <end position="354"/>
    </location>
</feature>
<dbReference type="RefSeq" id="XP_002116301.1">
    <property type="nucleotide sequence ID" value="XM_002116265.1"/>
</dbReference>
<evidence type="ECO:0000256" key="11">
    <source>
        <dbReference type="RuleBase" id="RU004504"/>
    </source>
</evidence>
<comment type="similarity">
    <text evidence="3">Belongs to the class-V pyridoxal-phosphate-dependent aminotransferase family. SerC subfamily.</text>
</comment>
<evidence type="ECO:0000256" key="3">
    <source>
        <dbReference type="ARBA" id="ARBA00006904"/>
    </source>
</evidence>
<dbReference type="GeneID" id="6757514"/>
<dbReference type="FunFam" id="3.90.1150.10:FF:000006">
    <property type="entry name" value="Phosphoserine aminotransferase"/>
    <property type="match status" value="1"/>
</dbReference>
<evidence type="ECO:0000256" key="8">
    <source>
        <dbReference type="ARBA" id="ARBA00023299"/>
    </source>
</evidence>
<dbReference type="PROSITE" id="PS00595">
    <property type="entry name" value="AA_TRANSFER_CLASS_5"/>
    <property type="match status" value="1"/>
</dbReference>
<dbReference type="Gene3D" id="3.90.1150.10">
    <property type="entry name" value="Aspartate Aminotransferase, domain 1"/>
    <property type="match status" value="1"/>
</dbReference>
<dbReference type="InterPro" id="IPR015422">
    <property type="entry name" value="PyrdxlP-dep_Trfase_small"/>
</dbReference>
<dbReference type="STRING" id="10228.B3S7Q4"/>
<dbReference type="Proteomes" id="UP000009022">
    <property type="component" value="Unassembled WGS sequence"/>
</dbReference>
<sequence length="367" mass="40558">MSNTKVINFAPGPAKIPEEVLKKAQEELVDFGGTGVSVMELSHRSADFAKVINEAEQNLRQLLNIPDNYKVLFMQGGGTGQFASVPLNLMKEGGCADYVVTGSWSAKAAIEAEKFGTVNRVIPKTKKYSGIPNFSEWNLNPEASYVYICANETIHGVEYHDIPDTKGVPLVCDMSSNILSKEIDVSKFGLIYAGAQKNVGCAGVTIVIVREDLIGNARSYCPIVMDYKVTAGMNSLYNTPPTYSIYIMGMVFQWIVSKGGAKAMSERSALKASKVYNVIDNSDGFYVAPVCKKDRSRMNVPFRIGSENGDDELEKKFLKEAGERKFMHLKGHRSVGGIRASLYNAVSVEETEQLVDFMKQFQQKYRK</sequence>
<keyword evidence="5 12" id="KW-0028">Amino-acid biosynthesis</keyword>
<dbReference type="InterPro" id="IPR022278">
    <property type="entry name" value="Pser_aminoTfrase"/>
</dbReference>
<dbReference type="Pfam" id="PF00266">
    <property type="entry name" value="Aminotran_5"/>
    <property type="match status" value="1"/>
</dbReference>
<dbReference type="HOGENOM" id="CLU_034866_0_1_1"/>
<keyword evidence="6 12" id="KW-0808">Transferase</keyword>
<gene>
    <name evidence="14" type="ORF">TRIADDRAFT_38236</name>
</gene>
<evidence type="ECO:0000256" key="5">
    <source>
        <dbReference type="ARBA" id="ARBA00022605"/>
    </source>
</evidence>
<evidence type="ECO:0000256" key="10">
    <source>
        <dbReference type="ARBA" id="ARBA00049007"/>
    </source>
</evidence>
<dbReference type="InterPro" id="IPR015424">
    <property type="entry name" value="PyrdxlP-dep_Trfase"/>
</dbReference>
<keyword evidence="4 12" id="KW-0032">Aminotransferase</keyword>
<evidence type="ECO:0000313" key="14">
    <source>
        <dbReference type="EMBL" id="EDV21334.1"/>
    </source>
</evidence>
<keyword evidence="15" id="KW-1185">Reference proteome</keyword>
<dbReference type="KEGG" id="tad:TRIADDRAFT_38236"/>
<dbReference type="HAMAP" id="MF_00160">
    <property type="entry name" value="SerC_aminotrans_5"/>
    <property type="match status" value="1"/>
</dbReference>
<dbReference type="Gene3D" id="3.40.640.10">
    <property type="entry name" value="Type I PLP-dependent aspartate aminotransferase-like (Major domain)"/>
    <property type="match status" value="1"/>
</dbReference>
<dbReference type="UniPathway" id="UPA00244">
    <property type="reaction ID" value="UER00311"/>
</dbReference>
<dbReference type="GO" id="GO:0030170">
    <property type="term" value="F:pyridoxal phosphate binding"/>
    <property type="evidence" value="ECO:0000318"/>
    <property type="project" value="GO_Central"/>
</dbReference>
<organism evidence="14 15">
    <name type="scientific">Trichoplax adhaerens</name>
    <name type="common">Trichoplax reptans</name>
    <dbReference type="NCBI Taxonomy" id="10228"/>
    <lineage>
        <taxon>Eukaryota</taxon>
        <taxon>Metazoa</taxon>
        <taxon>Placozoa</taxon>
        <taxon>Uniplacotomia</taxon>
        <taxon>Trichoplacea</taxon>
        <taxon>Trichoplacidae</taxon>
        <taxon>Trichoplax</taxon>
    </lineage>
</organism>
<dbReference type="eggNOG" id="KOG2790">
    <property type="taxonomic scope" value="Eukaryota"/>
</dbReference>
<evidence type="ECO:0000256" key="1">
    <source>
        <dbReference type="ARBA" id="ARBA00001933"/>
    </source>
</evidence>
<dbReference type="InterPro" id="IPR015421">
    <property type="entry name" value="PyrdxlP-dep_Trfase_major"/>
</dbReference>
<reference evidence="14 15" key="1">
    <citation type="journal article" date="2008" name="Nature">
        <title>The Trichoplax genome and the nature of placozoans.</title>
        <authorList>
            <person name="Srivastava M."/>
            <person name="Begovic E."/>
            <person name="Chapman J."/>
            <person name="Putnam N.H."/>
            <person name="Hellsten U."/>
            <person name="Kawashima T."/>
            <person name="Kuo A."/>
            <person name="Mitros T."/>
            <person name="Salamov A."/>
            <person name="Carpenter M.L."/>
            <person name="Signorovitch A.Y."/>
            <person name="Moreno M.A."/>
            <person name="Kamm K."/>
            <person name="Grimwood J."/>
            <person name="Schmutz J."/>
            <person name="Shapiro H."/>
            <person name="Grigoriev I.V."/>
            <person name="Buss L.W."/>
            <person name="Schierwater B."/>
            <person name="Dellaporta S.L."/>
            <person name="Rokhsar D.S."/>
        </authorList>
    </citation>
    <scope>NUCLEOTIDE SEQUENCE [LARGE SCALE GENOMIC DNA]</scope>
    <source>
        <strain evidence="14 15">Grell-BS-1999</strain>
    </source>
</reference>
<dbReference type="CDD" id="cd00611">
    <property type="entry name" value="PSAT_like"/>
    <property type="match status" value="1"/>
</dbReference>
<comment type="catalytic activity">
    <reaction evidence="9">
        <text>4-(phosphooxy)-L-threonine + 2-oxoglutarate = (R)-3-hydroxy-2-oxo-4-phosphooxybutanoate + L-glutamate</text>
        <dbReference type="Rhea" id="RHEA:16573"/>
        <dbReference type="ChEBI" id="CHEBI:16810"/>
        <dbReference type="ChEBI" id="CHEBI:29985"/>
        <dbReference type="ChEBI" id="CHEBI:58452"/>
        <dbReference type="ChEBI" id="CHEBI:58538"/>
        <dbReference type="EC" id="2.6.1.52"/>
    </reaction>
</comment>
<comment type="catalytic activity">
    <reaction evidence="10 12">
        <text>O-phospho-L-serine + 2-oxoglutarate = 3-phosphooxypyruvate + L-glutamate</text>
        <dbReference type="Rhea" id="RHEA:14329"/>
        <dbReference type="ChEBI" id="CHEBI:16810"/>
        <dbReference type="ChEBI" id="CHEBI:18110"/>
        <dbReference type="ChEBI" id="CHEBI:29985"/>
        <dbReference type="ChEBI" id="CHEBI:57524"/>
        <dbReference type="EC" id="2.6.1.52"/>
    </reaction>
</comment>
<dbReference type="PIRSF" id="PIRSF000525">
    <property type="entry name" value="SerC"/>
    <property type="match status" value="1"/>
</dbReference>
<evidence type="ECO:0000313" key="15">
    <source>
        <dbReference type="Proteomes" id="UP000009022"/>
    </source>
</evidence>
<dbReference type="InParanoid" id="B3S7Q4"/>
<dbReference type="GO" id="GO:0005737">
    <property type="term" value="C:cytoplasm"/>
    <property type="evidence" value="ECO:0000318"/>
    <property type="project" value="GO_Central"/>
</dbReference>
<dbReference type="NCBIfam" id="NF003764">
    <property type="entry name" value="PRK05355.1"/>
    <property type="match status" value="1"/>
</dbReference>
<dbReference type="NCBIfam" id="TIGR01364">
    <property type="entry name" value="serC_1"/>
    <property type="match status" value="1"/>
</dbReference>
<evidence type="ECO:0000256" key="7">
    <source>
        <dbReference type="ARBA" id="ARBA00022898"/>
    </source>
</evidence>
<dbReference type="PANTHER" id="PTHR43247:SF1">
    <property type="entry name" value="PHOSPHOSERINE AMINOTRANSFERASE"/>
    <property type="match status" value="1"/>
</dbReference>
<evidence type="ECO:0000256" key="2">
    <source>
        <dbReference type="ARBA" id="ARBA00005099"/>
    </source>
</evidence>
<comment type="cofactor">
    <cofactor evidence="1 11">
        <name>pyridoxal 5'-phosphate</name>
        <dbReference type="ChEBI" id="CHEBI:597326"/>
    </cofactor>
</comment>
<dbReference type="PANTHER" id="PTHR43247">
    <property type="entry name" value="PHOSPHOSERINE AMINOTRANSFERASE"/>
    <property type="match status" value="1"/>
</dbReference>
<proteinExistence type="inferred from homology"/>
<evidence type="ECO:0000256" key="9">
    <source>
        <dbReference type="ARBA" id="ARBA00047630"/>
    </source>
</evidence>
<dbReference type="SUPFAM" id="SSF53383">
    <property type="entry name" value="PLP-dependent transferases"/>
    <property type="match status" value="1"/>
</dbReference>
<keyword evidence="7" id="KW-0663">Pyridoxal phosphate</keyword>